<keyword evidence="7" id="KW-0472">Membrane</keyword>
<evidence type="ECO:0000256" key="4">
    <source>
        <dbReference type="ARBA" id="ARBA00022692"/>
    </source>
</evidence>
<evidence type="ECO:0000256" key="3">
    <source>
        <dbReference type="ARBA" id="ARBA00022448"/>
    </source>
</evidence>
<keyword evidence="9" id="KW-1185">Reference proteome</keyword>
<dbReference type="Gene3D" id="1.50.40.10">
    <property type="entry name" value="Mitochondrial carrier domain"/>
    <property type="match status" value="1"/>
</dbReference>
<evidence type="ECO:0000256" key="6">
    <source>
        <dbReference type="ARBA" id="ARBA00022989"/>
    </source>
</evidence>
<dbReference type="SUPFAM" id="SSF103506">
    <property type="entry name" value="Mitochondrial carrier"/>
    <property type="match status" value="1"/>
</dbReference>
<dbReference type="OrthoDB" id="448427at2759"/>
<reference evidence="8" key="2">
    <citation type="submission" date="2021-10" db="EMBL/GenBank/DDBJ databases">
        <title>Phylogenomics reveals ancestral predisposition of the termite-cultivated fungus Termitomyces towards a domesticated lifestyle.</title>
        <authorList>
            <person name="Auxier B."/>
            <person name="Grum-Grzhimaylo A."/>
            <person name="Cardenas M.E."/>
            <person name="Lodge J.D."/>
            <person name="Laessoe T."/>
            <person name="Pedersen O."/>
            <person name="Smith M.E."/>
            <person name="Kuyper T.W."/>
            <person name="Franco-Molano E.A."/>
            <person name="Baroni T.J."/>
            <person name="Aanen D.K."/>
        </authorList>
    </citation>
    <scope>NUCLEOTIDE SEQUENCE</scope>
    <source>
        <strain evidence="8">D49</strain>
    </source>
</reference>
<keyword evidence="3" id="KW-0813">Transport</keyword>
<dbReference type="EMBL" id="JABCKI010005864">
    <property type="protein sequence ID" value="KAG5637068.1"/>
    <property type="molecule type" value="Genomic_DNA"/>
</dbReference>
<dbReference type="GO" id="GO:0016020">
    <property type="term" value="C:membrane"/>
    <property type="evidence" value="ECO:0007669"/>
    <property type="project" value="UniProtKB-SubCell"/>
</dbReference>
<dbReference type="Proteomes" id="UP000717328">
    <property type="component" value="Unassembled WGS sequence"/>
</dbReference>
<evidence type="ECO:0000256" key="5">
    <source>
        <dbReference type="ARBA" id="ARBA00022737"/>
    </source>
</evidence>
<reference evidence="8" key="1">
    <citation type="submission" date="2021-02" db="EMBL/GenBank/DDBJ databases">
        <authorList>
            <person name="Nieuwenhuis M."/>
            <person name="Van De Peppel L.J.J."/>
        </authorList>
    </citation>
    <scope>NUCLEOTIDE SEQUENCE</scope>
    <source>
        <strain evidence="8">D49</strain>
    </source>
</reference>
<evidence type="ECO:0000256" key="7">
    <source>
        <dbReference type="ARBA" id="ARBA00023136"/>
    </source>
</evidence>
<dbReference type="AlphaFoldDB" id="A0A9P7FVI9"/>
<name>A0A9P7FVI9_9AGAR</name>
<dbReference type="InterPro" id="IPR050391">
    <property type="entry name" value="Mito_Metabolite_Transporter"/>
</dbReference>
<dbReference type="PANTHER" id="PTHR45618">
    <property type="entry name" value="MITOCHONDRIAL DICARBOXYLATE CARRIER-RELATED"/>
    <property type="match status" value="1"/>
</dbReference>
<keyword evidence="5" id="KW-0677">Repeat</keyword>
<evidence type="ECO:0000256" key="1">
    <source>
        <dbReference type="ARBA" id="ARBA00004370"/>
    </source>
</evidence>
<evidence type="ECO:0000313" key="8">
    <source>
        <dbReference type="EMBL" id="KAG5637068.1"/>
    </source>
</evidence>
<sequence length="109" mass="12213">MSPLARGAPPNLFRAVLMNASQLASYDFSKAELLKTKGFDDNIFCHLAASFAASTLGVIRASFEAEGSKFMIKGWVPVWSRLQPTTIVIFLTFEQQKNIVDRRRGKELF</sequence>
<gene>
    <name evidence="8" type="ORF">H0H81_005949</name>
</gene>
<protein>
    <submittedName>
        <fullName evidence="8">Uncharacterized protein</fullName>
    </submittedName>
</protein>
<keyword evidence="4" id="KW-0812">Transmembrane</keyword>
<accession>A0A9P7FVI9</accession>
<comment type="subcellular location">
    <subcellularLocation>
        <location evidence="1">Membrane</location>
    </subcellularLocation>
</comment>
<proteinExistence type="inferred from homology"/>
<comment type="caution">
    <text evidence="8">The sequence shown here is derived from an EMBL/GenBank/DDBJ whole genome shotgun (WGS) entry which is preliminary data.</text>
</comment>
<evidence type="ECO:0000256" key="2">
    <source>
        <dbReference type="ARBA" id="ARBA00006375"/>
    </source>
</evidence>
<evidence type="ECO:0000313" key="9">
    <source>
        <dbReference type="Proteomes" id="UP000717328"/>
    </source>
</evidence>
<comment type="similarity">
    <text evidence="2">Belongs to the mitochondrial carrier (TC 2.A.29) family.</text>
</comment>
<keyword evidence="6" id="KW-1133">Transmembrane helix</keyword>
<organism evidence="8 9">
    <name type="scientific">Sphagnurus paluster</name>
    <dbReference type="NCBI Taxonomy" id="117069"/>
    <lineage>
        <taxon>Eukaryota</taxon>
        <taxon>Fungi</taxon>
        <taxon>Dikarya</taxon>
        <taxon>Basidiomycota</taxon>
        <taxon>Agaricomycotina</taxon>
        <taxon>Agaricomycetes</taxon>
        <taxon>Agaricomycetidae</taxon>
        <taxon>Agaricales</taxon>
        <taxon>Tricholomatineae</taxon>
        <taxon>Lyophyllaceae</taxon>
        <taxon>Sphagnurus</taxon>
    </lineage>
</organism>
<dbReference type="InterPro" id="IPR023395">
    <property type="entry name" value="MCP_dom_sf"/>
</dbReference>